<comment type="caution">
    <text evidence="6">Lacks conserved residue(s) required for the propagation of feature annotation.</text>
</comment>
<evidence type="ECO:0000256" key="2">
    <source>
        <dbReference type="ARBA" id="ARBA00009190"/>
    </source>
</evidence>
<dbReference type="GO" id="GO:0015085">
    <property type="term" value="F:calcium ion transmembrane transporter activity"/>
    <property type="evidence" value="ECO:0007669"/>
    <property type="project" value="TreeGrafter"/>
</dbReference>
<dbReference type="InterPro" id="IPR001727">
    <property type="entry name" value="GDT1-like"/>
</dbReference>
<feature type="chain" id="PRO_5041016206" description="GDT1 family protein" evidence="6">
    <location>
        <begin position="22"/>
        <end position="299"/>
    </location>
</feature>
<evidence type="ECO:0000256" key="7">
    <source>
        <dbReference type="SAM" id="MobiDB-lite"/>
    </source>
</evidence>
<dbReference type="GO" id="GO:0016020">
    <property type="term" value="C:membrane"/>
    <property type="evidence" value="ECO:0007669"/>
    <property type="project" value="UniProtKB-SubCell"/>
</dbReference>
<protein>
    <recommendedName>
        <fullName evidence="6">GDT1 family protein</fullName>
    </recommendedName>
</protein>
<keyword evidence="4 6" id="KW-1133">Transmembrane helix</keyword>
<organism evidence="9 10">
    <name type="scientific">Triparma verrucosa</name>
    <dbReference type="NCBI Taxonomy" id="1606542"/>
    <lineage>
        <taxon>Eukaryota</taxon>
        <taxon>Sar</taxon>
        <taxon>Stramenopiles</taxon>
        <taxon>Ochrophyta</taxon>
        <taxon>Bolidophyceae</taxon>
        <taxon>Parmales</taxon>
        <taxon>Triparmaceae</taxon>
        <taxon>Triparma</taxon>
    </lineage>
</organism>
<dbReference type="InterPro" id="IPR002048">
    <property type="entry name" value="EF_hand_dom"/>
</dbReference>
<dbReference type="EMBL" id="BRXX01000619">
    <property type="protein sequence ID" value="GMH50121.1"/>
    <property type="molecule type" value="Genomic_DNA"/>
</dbReference>
<dbReference type="InterPro" id="IPR018247">
    <property type="entry name" value="EF_Hand_1_Ca_BS"/>
</dbReference>
<dbReference type="GO" id="GO:0005794">
    <property type="term" value="C:Golgi apparatus"/>
    <property type="evidence" value="ECO:0007669"/>
    <property type="project" value="TreeGrafter"/>
</dbReference>
<evidence type="ECO:0000313" key="9">
    <source>
        <dbReference type="EMBL" id="GMH50121.1"/>
    </source>
</evidence>
<dbReference type="PROSITE" id="PS00018">
    <property type="entry name" value="EF_HAND_1"/>
    <property type="match status" value="1"/>
</dbReference>
<feature type="transmembrane region" description="Helical" evidence="6">
    <location>
        <begin position="75"/>
        <end position="96"/>
    </location>
</feature>
<evidence type="ECO:0000256" key="1">
    <source>
        <dbReference type="ARBA" id="ARBA00004141"/>
    </source>
</evidence>
<name>A0A9W6ZD14_9STRA</name>
<dbReference type="Pfam" id="PF01169">
    <property type="entry name" value="GDT1"/>
    <property type="match status" value="2"/>
</dbReference>
<dbReference type="PANTHER" id="PTHR12608">
    <property type="entry name" value="TRANSMEMBRANE PROTEIN HTP-1 RELATED"/>
    <property type="match status" value="1"/>
</dbReference>
<feature type="region of interest" description="Disordered" evidence="7">
    <location>
        <begin position="174"/>
        <end position="193"/>
    </location>
</feature>
<feature type="transmembrane region" description="Helical" evidence="6">
    <location>
        <begin position="103"/>
        <end position="126"/>
    </location>
</feature>
<dbReference type="GO" id="GO:0032468">
    <property type="term" value="P:Golgi calcium ion homeostasis"/>
    <property type="evidence" value="ECO:0007669"/>
    <property type="project" value="TreeGrafter"/>
</dbReference>
<keyword evidence="3 6" id="KW-0812">Transmembrane</keyword>
<comment type="caution">
    <text evidence="9">The sequence shown here is derived from an EMBL/GenBank/DDBJ whole genome shotgun (WGS) entry which is preliminary data.</text>
</comment>
<dbReference type="InterPro" id="IPR049555">
    <property type="entry name" value="GDT1-like_CS"/>
</dbReference>
<dbReference type="GO" id="GO:0005509">
    <property type="term" value="F:calcium ion binding"/>
    <property type="evidence" value="ECO:0007669"/>
    <property type="project" value="InterPro"/>
</dbReference>
<feature type="transmembrane region" description="Helical" evidence="6">
    <location>
        <begin position="278"/>
        <end position="297"/>
    </location>
</feature>
<feature type="transmembrane region" description="Helical" evidence="6">
    <location>
        <begin position="132"/>
        <end position="151"/>
    </location>
</feature>
<dbReference type="AlphaFoldDB" id="A0A9W6ZD14"/>
<dbReference type="PANTHER" id="PTHR12608:SF1">
    <property type="entry name" value="TRANSMEMBRANE PROTEIN 165"/>
    <property type="match status" value="1"/>
</dbReference>
<evidence type="ECO:0000313" key="10">
    <source>
        <dbReference type="Proteomes" id="UP001165160"/>
    </source>
</evidence>
<sequence>MSTFTCHRPLAILLPILFATAFSLTFDDADTNRNGAIDRAEFENNITPLLPKSFGLDLSSSEPDSSFIGGFFNSWAMIIATELGDKTFFIAAILCLKYSRMPVFLGALSALIIMTILSSIMGLILPNLMSRKYTHILAAVLFIYFGCKLLYDSREMEVGKVSDELQEVEEELAMNKKDDGGEEEGQQLMDVEGGSAEASSSSQQANFSDFAFDKVFTQSLTLTFFAEWGDRSQIATIALASHRDVFGVTLGGCLGHAMCTGLACVGGKLLATKISEKNATVGGGIVFLLFGIHAAFFES</sequence>
<dbReference type="GO" id="GO:0032472">
    <property type="term" value="P:Golgi calcium ion transport"/>
    <property type="evidence" value="ECO:0007669"/>
    <property type="project" value="TreeGrafter"/>
</dbReference>
<keyword evidence="5 6" id="KW-0472">Membrane</keyword>
<dbReference type="PROSITE" id="PS01214">
    <property type="entry name" value="UPF0016"/>
    <property type="match status" value="1"/>
</dbReference>
<keyword evidence="10" id="KW-1185">Reference proteome</keyword>
<comment type="subcellular location">
    <subcellularLocation>
        <location evidence="1 6">Membrane</location>
        <topology evidence="1 6">Multi-pass membrane protein</topology>
    </subcellularLocation>
</comment>
<feature type="signal peptide" evidence="6">
    <location>
        <begin position="1"/>
        <end position="21"/>
    </location>
</feature>
<dbReference type="GO" id="GO:0005384">
    <property type="term" value="F:manganese ion transmembrane transporter activity"/>
    <property type="evidence" value="ECO:0007669"/>
    <property type="project" value="TreeGrafter"/>
</dbReference>
<accession>A0A9W6ZD14</accession>
<dbReference type="Proteomes" id="UP001165160">
    <property type="component" value="Unassembled WGS sequence"/>
</dbReference>
<gene>
    <name evidence="9" type="ORF">TrVE_jg686</name>
</gene>
<evidence type="ECO:0000256" key="4">
    <source>
        <dbReference type="ARBA" id="ARBA00022989"/>
    </source>
</evidence>
<evidence type="ECO:0000256" key="3">
    <source>
        <dbReference type="ARBA" id="ARBA00022692"/>
    </source>
</evidence>
<evidence type="ECO:0000256" key="5">
    <source>
        <dbReference type="ARBA" id="ARBA00023136"/>
    </source>
</evidence>
<evidence type="ECO:0000259" key="8">
    <source>
        <dbReference type="PROSITE" id="PS50222"/>
    </source>
</evidence>
<feature type="domain" description="EF-hand" evidence="8">
    <location>
        <begin position="26"/>
        <end position="52"/>
    </location>
</feature>
<reference evidence="10" key="1">
    <citation type="journal article" date="2023" name="Commun. Biol.">
        <title>Genome analysis of Parmales, the sister group of diatoms, reveals the evolutionary specialization of diatoms from phago-mixotrophs to photoautotrophs.</title>
        <authorList>
            <person name="Ban H."/>
            <person name="Sato S."/>
            <person name="Yoshikawa S."/>
            <person name="Yamada K."/>
            <person name="Nakamura Y."/>
            <person name="Ichinomiya M."/>
            <person name="Sato N."/>
            <person name="Blanc-Mathieu R."/>
            <person name="Endo H."/>
            <person name="Kuwata A."/>
            <person name="Ogata H."/>
        </authorList>
    </citation>
    <scope>NUCLEOTIDE SEQUENCE [LARGE SCALE GENOMIC DNA]</scope>
    <source>
        <strain evidence="10">NIES 3699</strain>
    </source>
</reference>
<evidence type="ECO:0000256" key="6">
    <source>
        <dbReference type="RuleBase" id="RU365102"/>
    </source>
</evidence>
<comment type="similarity">
    <text evidence="2 6">Belongs to the GDT1 family.</text>
</comment>
<dbReference type="PROSITE" id="PS50222">
    <property type="entry name" value="EF_HAND_2"/>
    <property type="match status" value="1"/>
</dbReference>
<keyword evidence="6" id="KW-0732">Signal</keyword>
<proteinExistence type="inferred from homology"/>